<keyword evidence="1" id="KW-0805">Transcription regulation</keyword>
<dbReference type="PANTHER" id="PTHR42756:SF1">
    <property type="entry name" value="TRANSCRIPTIONAL REPRESSOR OF EMRAB OPERON"/>
    <property type="match status" value="1"/>
</dbReference>
<evidence type="ECO:0000259" key="4">
    <source>
        <dbReference type="PROSITE" id="PS50995"/>
    </source>
</evidence>
<reference evidence="5 6" key="1">
    <citation type="submission" date="2018-06" db="EMBL/GenBank/DDBJ databases">
        <authorList>
            <consortium name="Pathogen Informatics"/>
            <person name="Doyle S."/>
        </authorList>
    </citation>
    <scope>NUCLEOTIDE SEQUENCE [LARGE SCALE GENOMIC DNA]</scope>
    <source>
        <strain evidence="5 6">NCTC12261</strain>
    </source>
</reference>
<dbReference type="GO" id="GO:0003677">
    <property type="term" value="F:DNA binding"/>
    <property type="evidence" value="ECO:0007669"/>
    <property type="project" value="UniProtKB-KW"/>
</dbReference>
<sequence length="156" mass="17923">METDFIKQLSVQEKEFSSLYRVMAKNFGLSESSVWVCYFLLVNSGDITQQDLVEQMMFPKQTIHSSVKKLSADQYVRVTPLPSSRKSKKLSLTEKGKTYIEMTVAKIVEAEKEAIRGMGQEDMQKYVELQGKYLTLVKNEFTKAELLTLTDNMENN</sequence>
<dbReference type="SMART" id="SM00347">
    <property type="entry name" value="HTH_MARR"/>
    <property type="match status" value="1"/>
</dbReference>
<dbReference type="SUPFAM" id="SSF46785">
    <property type="entry name" value="Winged helix' DNA-binding domain"/>
    <property type="match status" value="1"/>
</dbReference>
<gene>
    <name evidence="5" type="ORF">NCTC12261_01349</name>
</gene>
<dbReference type="AlphaFoldDB" id="A0AAX2L655"/>
<dbReference type="EMBL" id="UHFS01000002">
    <property type="protein sequence ID" value="SUN75362.1"/>
    <property type="molecule type" value="Genomic_DNA"/>
</dbReference>
<protein>
    <submittedName>
        <fullName evidence="5">Transcriptional regulator</fullName>
    </submittedName>
</protein>
<dbReference type="InterPro" id="IPR000835">
    <property type="entry name" value="HTH_MarR-typ"/>
</dbReference>
<evidence type="ECO:0000256" key="3">
    <source>
        <dbReference type="ARBA" id="ARBA00023163"/>
    </source>
</evidence>
<accession>A0AAX2L655</accession>
<organism evidence="5 6">
    <name type="scientific">Streptococcus mitis</name>
    <dbReference type="NCBI Taxonomy" id="28037"/>
    <lineage>
        <taxon>Bacteria</taxon>
        <taxon>Bacillati</taxon>
        <taxon>Bacillota</taxon>
        <taxon>Bacilli</taxon>
        <taxon>Lactobacillales</taxon>
        <taxon>Streptococcaceae</taxon>
        <taxon>Streptococcus</taxon>
        <taxon>Streptococcus mitis group</taxon>
    </lineage>
</organism>
<dbReference type="Proteomes" id="UP000255482">
    <property type="component" value="Unassembled WGS sequence"/>
</dbReference>
<dbReference type="Pfam" id="PF12802">
    <property type="entry name" value="MarR_2"/>
    <property type="match status" value="1"/>
</dbReference>
<dbReference type="PANTHER" id="PTHR42756">
    <property type="entry name" value="TRANSCRIPTIONAL REGULATOR, MARR"/>
    <property type="match status" value="1"/>
</dbReference>
<evidence type="ECO:0000256" key="2">
    <source>
        <dbReference type="ARBA" id="ARBA00023125"/>
    </source>
</evidence>
<name>A0AAX2L655_STRMT</name>
<keyword evidence="3" id="KW-0804">Transcription</keyword>
<keyword evidence="2" id="KW-0238">DNA-binding</keyword>
<dbReference type="RefSeq" id="WP_000447038.1">
    <property type="nucleotide sequence ID" value="NZ_CP046335.1"/>
</dbReference>
<dbReference type="GO" id="GO:0003700">
    <property type="term" value="F:DNA-binding transcription factor activity"/>
    <property type="evidence" value="ECO:0007669"/>
    <property type="project" value="InterPro"/>
</dbReference>
<proteinExistence type="predicted"/>
<evidence type="ECO:0000313" key="6">
    <source>
        <dbReference type="Proteomes" id="UP000255482"/>
    </source>
</evidence>
<dbReference type="Gene3D" id="1.10.10.10">
    <property type="entry name" value="Winged helix-like DNA-binding domain superfamily/Winged helix DNA-binding domain"/>
    <property type="match status" value="1"/>
</dbReference>
<dbReference type="InterPro" id="IPR036390">
    <property type="entry name" value="WH_DNA-bd_sf"/>
</dbReference>
<dbReference type="InterPro" id="IPR036388">
    <property type="entry name" value="WH-like_DNA-bd_sf"/>
</dbReference>
<evidence type="ECO:0000313" key="5">
    <source>
        <dbReference type="EMBL" id="SUN75362.1"/>
    </source>
</evidence>
<evidence type="ECO:0000256" key="1">
    <source>
        <dbReference type="ARBA" id="ARBA00023015"/>
    </source>
</evidence>
<feature type="domain" description="HTH marR-type" evidence="4">
    <location>
        <begin position="2"/>
        <end position="135"/>
    </location>
</feature>
<comment type="caution">
    <text evidence="5">The sequence shown here is derived from an EMBL/GenBank/DDBJ whole genome shotgun (WGS) entry which is preliminary data.</text>
</comment>
<dbReference type="PROSITE" id="PS50995">
    <property type="entry name" value="HTH_MARR_2"/>
    <property type="match status" value="1"/>
</dbReference>